<sequence length="555" mass="59990">MGHIMRDLKKTVTTSRKTRKRGISLLEAILYLTVATSVIVMFADLMNTESKRQEDISMAQSMNMMINSSQRYVAAEYDAIRDELLSRADIGENANMAVSMLELSNMGYLPGSFTANGENLFRQEYILLMRAVSALDMSVPQATMQLDEIDSDGDNRVDNHLVDRDNSNDEMTIEAILVTSGGEPVPATRGPAIAVRTQKLTAGFVAEDGLARGSYGSFAFDITGFQDFTYYPTPGHFANIISLSRFSTVDFTASNTGQGVPDPLQRCSEVLEQPGMTVTSPEYLACLSTNDMYNEIVFNSYDTDGDGIDDFFPGITGANSIAMSGAQDTDGDGFADRFADITDVYDIEMGAPVDTDGDGAPDRFSQISNLSRLACDNSAGTVVEGTMIIDCEDILANGDMLVAGDLIAGGDITGDRFIATDMGDQDLSEGIYDALLLSSGSTMEKPICPAVTADGAFRMEPRIFVVPAAYSHPGGLPTVGVRAYAEDASSTDWRVRLYNFVDEDRCTSSISDPLTTNTSDYRAENASKCTTADGLADVYEVSENSGRVMAMTRCY</sequence>
<dbReference type="EMBL" id="LAZR01000033">
    <property type="protein sequence ID" value="KKO01837.1"/>
    <property type="molecule type" value="Genomic_DNA"/>
</dbReference>
<protein>
    <submittedName>
        <fullName evidence="2">Uncharacterized protein</fullName>
    </submittedName>
</protein>
<evidence type="ECO:0000313" key="2">
    <source>
        <dbReference type="EMBL" id="KKO01837.1"/>
    </source>
</evidence>
<gene>
    <name evidence="2" type="ORF">LCGC14_0111920</name>
</gene>
<dbReference type="AlphaFoldDB" id="A0A0F9XQZ1"/>
<keyword evidence="1" id="KW-0472">Membrane</keyword>
<proteinExistence type="predicted"/>
<keyword evidence="1" id="KW-1133">Transmembrane helix</keyword>
<feature type="transmembrane region" description="Helical" evidence="1">
    <location>
        <begin position="21"/>
        <end position="43"/>
    </location>
</feature>
<organism evidence="2">
    <name type="scientific">marine sediment metagenome</name>
    <dbReference type="NCBI Taxonomy" id="412755"/>
    <lineage>
        <taxon>unclassified sequences</taxon>
        <taxon>metagenomes</taxon>
        <taxon>ecological metagenomes</taxon>
    </lineage>
</organism>
<keyword evidence="1" id="KW-0812">Transmembrane</keyword>
<reference evidence="2" key="1">
    <citation type="journal article" date="2015" name="Nature">
        <title>Complex archaea that bridge the gap between prokaryotes and eukaryotes.</title>
        <authorList>
            <person name="Spang A."/>
            <person name="Saw J.H."/>
            <person name="Jorgensen S.L."/>
            <person name="Zaremba-Niedzwiedzka K."/>
            <person name="Martijn J."/>
            <person name="Lind A.E."/>
            <person name="van Eijk R."/>
            <person name="Schleper C."/>
            <person name="Guy L."/>
            <person name="Ettema T.J."/>
        </authorList>
    </citation>
    <scope>NUCLEOTIDE SEQUENCE</scope>
</reference>
<comment type="caution">
    <text evidence="2">The sequence shown here is derived from an EMBL/GenBank/DDBJ whole genome shotgun (WGS) entry which is preliminary data.</text>
</comment>
<name>A0A0F9XQZ1_9ZZZZ</name>
<accession>A0A0F9XQZ1</accession>
<evidence type="ECO:0000256" key="1">
    <source>
        <dbReference type="SAM" id="Phobius"/>
    </source>
</evidence>